<dbReference type="PANTHER" id="PTHR28457">
    <property type="entry name" value="COILED-COIL DOMAIN-CONTAINING PROTEIN 189"/>
    <property type="match status" value="1"/>
</dbReference>
<dbReference type="PANTHER" id="PTHR28457:SF4">
    <property type="entry name" value="CRAL-TRIO DOMAIN-CONTAINING PROTEIN"/>
    <property type="match status" value="1"/>
</dbReference>
<keyword evidence="3" id="KW-1185">Reference proteome</keyword>
<dbReference type="EnsemblPlants" id="Pp3c22_15780V3.4">
    <property type="protein sequence ID" value="Pp3c22_15780V3.4"/>
    <property type="gene ID" value="Pp3c22_15780"/>
</dbReference>
<proteinExistence type="predicted"/>
<organism evidence="2 3">
    <name type="scientific">Physcomitrium patens</name>
    <name type="common">Spreading-leaved earth moss</name>
    <name type="synonym">Physcomitrella patens</name>
    <dbReference type="NCBI Taxonomy" id="3218"/>
    <lineage>
        <taxon>Eukaryota</taxon>
        <taxon>Viridiplantae</taxon>
        <taxon>Streptophyta</taxon>
        <taxon>Embryophyta</taxon>
        <taxon>Bryophyta</taxon>
        <taxon>Bryophytina</taxon>
        <taxon>Bryopsida</taxon>
        <taxon>Funariidae</taxon>
        <taxon>Funariales</taxon>
        <taxon>Funariaceae</taxon>
        <taxon>Physcomitrium</taxon>
    </lineage>
</organism>
<sequence>MKTTMASKPPLPSPDAASEGSQIEELPDGVYRKDLTEDQLSGFYAAAYTDHQQMIEFGLLHLPSFLADVMGLRNIAYKALNAIIVDYFSGFLLATVMVRFAKEAGLSIPTTFHVWKLSHDVLDHIKEGASFEEAERLFKKLLLKLTIIQRKGDVPQLTDLECQKIIPFFTTTVFQHYTLLSHCFNHDHTYWFENEQVWVQTPLVYPHNMSSTRDELDREKAAWEAYEIAEVVHSFLDHFTFWAIEDIMKQQVPGDVDIRGLSPDDYVKAAPESLDQCIERACRHRIEEATKLVQVHYQKREEKLLLKLTELEVKSGLHHPSCRP</sequence>
<dbReference type="EMBL" id="ABEU02000022">
    <property type="status" value="NOT_ANNOTATED_CDS"/>
    <property type="molecule type" value="Genomic_DNA"/>
</dbReference>
<dbReference type="Gramene" id="Pp3c22_15780V3.4">
    <property type="protein sequence ID" value="Pp3c22_15780V3.4"/>
    <property type="gene ID" value="Pp3c22_15780"/>
</dbReference>
<reference evidence="2 3" key="1">
    <citation type="journal article" date="2008" name="Science">
        <title>The Physcomitrella genome reveals evolutionary insights into the conquest of land by plants.</title>
        <authorList>
            <person name="Rensing S."/>
            <person name="Lang D."/>
            <person name="Zimmer A."/>
            <person name="Terry A."/>
            <person name="Salamov A."/>
            <person name="Shapiro H."/>
            <person name="Nishiyama T."/>
            <person name="Perroud P.-F."/>
            <person name="Lindquist E."/>
            <person name="Kamisugi Y."/>
            <person name="Tanahashi T."/>
            <person name="Sakakibara K."/>
            <person name="Fujita T."/>
            <person name="Oishi K."/>
            <person name="Shin-I T."/>
            <person name="Kuroki Y."/>
            <person name="Toyoda A."/>
            <person name="Suzuki Y."/>
            <person name="Hashimoto A."/>
            <person name="Yamaguchi K."/>
            <person name="Sugano A."/>
            <person name="Kohara Y."/>
            <person name="Fujiyama A."/>
            <person name="Anterola A."/>
            <person name="Aoki S."/>
            <person name="Ashton N."/>
            <person name="Barbazuk W.B."/>
            <person name="Barker E."/>
            <person name="Bennetzen J."/>
            <person name="Bezanilla M."/>
            <person name="Blankenship R."/>
            <person name="Cho S.H."/>
            <person name="Dutcher S."/>
            <person name="Estelle M."/>
            <person name="Fawcett J.A."/>
            <person name="Gundlach H."/>
            <person name="Hanada K."/>
            <person name="Heyl A."/>
            <person name="Hicks K.A."/>
            <person name="Hugh J."/>
            <person name="Lohr M."/>
            <person name="Mayer K."/>
            <person name="Melkozernov A."/>
            <person name="Murata T."/>
            <person name="Nelson D."/>
            <person name="Pils B."/>
            <person name="Prigge M."/>
            <person name="Reiss B."/>
            <person name="Renner T."/>
            <person name="Rombauts S."/>
            <person name="Rushton P."/>
            <person name="Sanderfoot A."/>
            <person name="Schween G."/>
            <person name="Shiu S.-H."/>
            <person name="Stueber K."/>
            <person name="Theodoulou F.L."/>
            <person name="Tu H."/>
            <person name="Van de Peer Y."/>
            <person name="Verrier P.J."/>
            <person name="Waters E."/>
            <person name="Wood A."/>
            <person name="Yang L."/>
            <person name="Cove D."/>
            <person name="Cuming A."/>
            <person name="Hasebe M."/>
            <person name="Lucas S."/>
            <person name="Mishler D.B."/>
            <person name="Reski R."/>
            <person name="Grigoriev I."/>
            <person name="Quatrano R.S."/>
            <person name="Boore J.L."/>
        </authorList>
    </citation>
    <scope>NUCLEOTIDE SEQUENCE [LARGE SCALE GENOMIC DNA]</scope>
    <source>
        <strain evidence="2 3">cv. Gransden 2004</strain>
    </source>
</reference>
<feature type="region of interest" description="Disordered" evidence="1">
    <location>
        <begin position="1"/>
        <end position="23"/>
    </location>
</feature>
<reference evidence="2 3" key="2">
    <citation type="journal article" date="2018" name="Plant J.">
        <title>The Physcomitrella patens chromosome-scale assembly reveals moss genome structure and evolution.</title>
        <authorList>
            <person name="Lang D."/>
            <person name="Ullrich K.K."/>
            <person name="Murat F."/>
            <person name="Fuchs J."/>
            <person name="Jenkins J."/>
            <person name="Haas F.B."/>
            <person name="Piednoel M."/>
            <person name="Gundlach H."/>
            <person name="Van Bel M."/>
            <person name="Meyberg R."/>
            <person name="Vives C."/>
            <person name="Morata J."/>
            <person name="Symeonidi A."/>
            <person name="Hiss M."/>
            <person name="Muchero W."/>
            <person name="Kamisugi Y."/>
            <person name="Saleh O."/>
            <person name="Blanc G."/>
            <person name="Decker E.L."/>
            <person name="van Gessel N."/>
            <person name="Grimwood J."/>
            <person name="Hayes R.D."/>
            <person name="Graham S.W."/>
            <person name="Gunter L.E."/>
            <person name="McDaniel S.F."/>
            <person name="Hoernstein S.N.W."/>
            <person name="Larsson A."/>
            <person name="Li F.W."/>
            <person name="Perroud P.F."/>
            <person name="Phillips J."/>
            <person name="Ranjan P."/>
            <person name="Rokshar D.S."/>
            <person name="Rothfels C.J."/>
            <person name="Schneider L."/>
            <person name="Shu S."/>
            <person name="Stevenson D.W."/>
            <person name="Thummler F."/>
            <person name="Tillich M."/>
            <person name="Villarreal Aguilar J.C."/>
            <person name="Widiez T."/>
            <person name="Wong G.K."/>
            <person name="Wymore A."/>
            <person name="Zhang Y."/>
            <person name="Zimmer A.D."/>
            <person name="Quatrano R.S."/>
            <person name="Mayer K.F.X."/>
            <person name="Goodstein D."/>
            <person name="Casacuberta J.M."/>
            <person name="Vandepoele K."/>
            <person name="Reski R."/>
            <person name="Cuming A.C."/>
            <person name="Tuskan G.A."/>
            <person name="Maumus F."/>
            <person name="Salse J."/>
            <person name="Schmutz J."/>
            <person name="Rensing S.A."/>
        </authorList>
    </citation>
    <scope>NUCLEOTIDE SEQUENCE [LARGE SCALE GENOMIC DNA]</scope>
    <source>
        <strain evidence="2 3">cv. Gransden 2004</strain>
    </source>
</reference>
<reference evidence="2" key="3">
    <citation type="submission" date="2020-12" db="UniProtKB">
        <authorList>
            <consortium name="EnsemblPlants"/>
        </authorList>
    </citation>
    <scope>IDENTIFICATION</scope>
</reference>
<dbReference type="Proteomes" id="UP000006727">
    <property type="component" value="Chromosome 22"/>
</dbReference>
<evidence type="ECO:0000313" key="3">
    <source>
        <dbReference type="Proteomes" id="UP000006727"/>
    </source>
</evidence>
<dbReference type="InParanoid" id="A0A7I4CDQ6"/>
<dbReference type="Pfam" id="PF14769">
    <property type="entry name" value="CLAMP"/>
    <property type="match status" value="1"/>
</dbReference>
<dbReference type="InterPro" id="IPR032727">
    <property type="entry name" value="CLAMP"/>
</dbReference>
<name>A0A7I4CDQ6_PHYPA</name>
<gene>
    <name evidence="2" type="primary">LOC112274875</name>
</gene>
<dbReference type="AlphaFoldDB" id="A0A7I4CDQ6"/>
<accession>A0A7I4CDQ6</accession>
<evidence type="ECO:0000313" key="2">
    <source>
        <dbReference type="EnsemblPlants" id="Pp3c22_15780V3.4"/>
    </source>
</evidence>
<protein>
    <submittedName>
        <fullName evidence="2">Uncharacterized protein</fullName>
    </submittedName>
</protein>
<evidence type="ECO:0000256" key="1">
    <source>
        <dbReference type="SAM" id="MobiDB-lite"/>
    </source>
</evidence>